<sequence length="463" mass="48852">MITYGVARHEDAEVTCRVAANPPAKRFKWTFNNTADTIDVPPGRFTSQPTYSIITYTPMTELDYGTLLCWARNDIGSQSYPCIFHIVPAGKPDPPANCSVLNQTASGFTVACQEGFDGGLKQVFMLRVARPGTMGHNLTNGHPVFQVGQLEPDATYRLQVWAANEKGVSPSVHLQAFTTHPPTHQHTAHVVAEVREGSSGGSDSNGSDGNGGEGGNGSDGSSGGLLGGNGSGGLRSLVLVVVGASAGVVLLLLLLALLVRQRVRRPSTPPNTPAKPPDSATSSASSPPPILKPASHTCSHRDMQVESENEVDPDLIPQSLAQAALSPSGPLLRPPASYGGTDPSFCEVVLAAGVGGKGGGAGAVHHHLLPTSHPLTHTNQHLIPTSTTVTNVTHHHIHHQDVLAGSPTPTNTVPVATRQQLQQHLLPQQQQQQHRFRQHVMTAHTGQGNGSEVRKEWETVGIA</sequence>
<keyword evidence="2" id="KW-0472">Membrane</keyword>
<keyword evidence="2" id="KW-1133">Transmembrane helix</keyword>
<dbReference type="AlphaFoldDB" id="A0AAE1P6B2"/>
<reference evidence="5" key="1">
    <citation type="submission" date="2023-11" db="EMBL/GenBank/DDBJ databases">
        <title>Genome assemblies of two species of porcelain crab, Petrolisthes cinctipes and Petrolisthes manimaculis (Anomura: Porcellanidae).</title>
        <authorList>
            <person name="Angst P."/>
        </authorList>
    </citation>
    <scope>NUCLEOTIDE SEQUENCE</scope>
    <source>
        <strain evidence="5">PB745_02</strain>
        <tissue evidence="5">Gill</tissue>
    </source>
</reference>
<dbReference type="InterPro" id="IPR007110">
    <property type="entry name" value="Ig-like_dom"/>
</dbReference>
<evidence type="ECO:0000259" key="3">
    <source>
        <dbReference type="PROSITE" id="PS50835"/>
    </source>
</evidence>
<evidence type="ECO:0000313" key="6">
    <source>
        <dbReference type="Proteomes" id="UP001292094"/>
    </source>
</evidence>
<evidence type="ECO:0000256" key="1">
    <source>
        <dbReference type="SAM" id="MobiDB-lite"/>
    </source>
</evidence>
<name>A0AAE1P6B2_9EUCA</name>
<feature type="domain" description="Ig-like" evidence="3">
    <location>
        <begin position="1"/>
        <end position="73"/>
    </location>
</feature>
<dbReference type="InterPro" id="IPR003961">
    <property type="entry name" value="FN3_dom"/>
</dbReference>
<dbReference type="EMBL" id="JAWZYT010002710">
    <property type="protein sequence ID" value="KAK4302563.1"/>
    <property type="molecule type" value="Genomic_DNA"/>
</dbReference>
<evidence type="ECO:0008006" key="7">
    <source>
        <dbReference type="Google" id="ProtNLM"/>
    </source>
</evidence>
<dbReference type="Gene3D" id="2.60.40.10">
    <property type="entry name" value="Immunoglobulins"/>
    <property type="match status" value="2"/>
</dbReference>
<dbReference type="PROSITE" id="PS50835">
    <property type="entry name" value="IG_LIKE"/>
    <property type="match status" value="1"/>
</dbReference>
<feature type="region of interest" description="Disordered" evidence="1">
    <location>
        <begin position="196"/>
        <end position="224"/>
    </location>
</feature>
<dbReference type="SMART" id="SM00060">
    <property type="entry name" value="FN3"/>
    <property type="match status" value="1"/>
</dbReference>
<feature type="domain" description="Fibronectin type-III" evidence="4">
    <location>
        <begin position="94"/>
        <end position="182"/>
    </location>
</feature>
<keyword evidence="6" id="KW-1185">Reference proteome</keyword>
<accession>A0AAE1P6B2</accession>
<dbReference type="SUPFAM" id="SSF49265">
    <property type="entry name" value="Fibronectin type III"/>
    <property type="match status" value="1"/>
</dbReference>
<keyword evidence="2" id="KW-0812">Transmembrane</keyword>
<feature type="region of interest" description="Disordered" evidence="1">
    <location>
        <begin position="265"/>
        <end position="310"/>
    </location>
</feature>
<dbReference type="InterPro" id="IPR013783">
    <property type="entry name" value="Ig-like_fold"/>
</dbReference>
<organism evidence="5 6">
    <name type="scientific">Petrolisthes manimaculis</name>
    <dbReference type="NCBI Taxonomy" id="1843537"/>
    <lineage>
        <taxon>Eukaryota</taxon>
        <taxon>Metazoa</taxon>
        <taxon>Ecdysozoa</taxon>
        <taxon>Arthropoda</taxon>
        <taxon>Crustacea</taxon>
        <taxon>Multicrustacea</taxon>
        <taxon>Malacostraca</taxon>
        <taxon>Eumalacostraca</taxon>
        <taxon>Eucarida</taxon>
        <taxon>Decapoda</taxon>
        <taxon>Pleocyemata</taxon>
        <taxon>Anomura</taxon>
        <taxon>Galatheoidea</taxon>
        <taxon>Porcellanidae</taxon>
        <taxon>Petrolisthes</taxon>
    </lineage>
</organism>
<feature type="transmembrane region" description="Helical" evidence="2">
    <location>
        <begin position="237"/>
        <end position="259"/>
    </location>
</feature>
<comment type="caution">
    <text evidence="5">The sequence shown here is derived from an EMBL/GenBank/DDBJ whole genome shotgun (WGS) entry which is preliminary data.</text>
</comment>
<feature type="compositionally biased region" description="Gly residues" evidence="1">
    <location>
        <begin position="208"/>
        <end position="224"/>
    </location>
</feature>
<dbReference type="PANTHER" id="PTHR23278:SF19">
    <property type="entry name" value="OBSCURIN"/>
    <property type="match status" value="1"/>
</dbReference>
<gene>
    <name evidence="5" type="ORF">Pmani_025352</name>
</gene>
<dbReference type="PANTHER" id="PTHR23278">
    <property type="entry name" value="SIDESTEP PROTEIN"/>
    <property type="match status" value="1"/>
</dbReference>
<proteinExistence type="predicted"/>
<dbReference type="CDD" id="cd00096">
    <property type="entry name" value="Ig"/>
    <property type="match status" value="1"/>
</dbReference>
<dbReference type="InterPro" id="IPR036179">
    <property type="entry name" value="Ig-like_dom_sf"/>
</dbReference>
<dbReference type="CDD" id="cd00063">
    <property type="entry name" value="FN3"/>
    <property type="match status" value="1"/>
</dbReference>
<dbReference type="Proteomes" id="UP001292094">
    <property type="component" value="Unassembled WGS sequence"/>
</dbReference>
<feature type="compositionally biased region" description="Pro residues" evidence="1">
    <location>
        <begin position="267"/>
        <end position="276"/>
    </location>
</feature>
<dbReference type="SUPFAM" id="SSF48726">
    <property type="entry name" value="Immunoglobulin"/>
    <property type="match status" value="1"/>
</dbReference>
<evidence type="ECO:0000256" key="2">
    <source>
        <dbReference type="SAM" id="Phobius"/>
    </source>
</evidence>
<evidence type="ECO:0000259" key="4">
    <source>
        <dbReference type="PROSITE" id="PS50853"/>
    </source>
</evidence>
<dbReference type="PROSITE" id="PS50853">
    <property type="entry name" value="FN3"/>
    <property type="match status" value="1"/>
</dbReference>
<dbReference type="InterPro" id="IPR036116">
    <property type="entry name" value="FN3_sf"/>
</dbReference>
<protein>
    <recommendedName>
        <fullName evidence="7">Nephrin</fullName>
    </recommendedName>
</protein>
<evidence type="ECO:0000313" key="5">
    <source>
        <dbReference type="EMBL" id="KAK4302563.1"/>
    </source>
</evidence>